<accession>A0A7S2MX10</accession>
<protein>
    <recommendedName>
        <fullName evidence="1">Protein ENHANCED DISEASE RESISTANCE 2 C-terminal domain-containing protein</fullName>
    </recommendedName>
</protein>
<dbReference type="PANTHER" id="PTHR31558">
    <property type="entry name" value="CW14 PROTEIN"/>
    <property type="match status" value="1"/>
</dbReference>
<proteinExistence type="predicted"/>
<name>A0A7S2MX10_9STRA</name>
<reference evidence="2" key="1">
    <citation type="submission" date="2021-01" db="EMBL/GenBank/DDBJ databases">
        <authorList>
            <person name="Corre E."/>
            <person name="Pelletier E."/>
            <person name="Niang G."/>
            <person name="Scheremetjew M."/>
            <person name="Finn R."/>
            <person name="Kale V."/>
            <person name="Holt S."/>
            <person name="Cochrane G."/>
            <person name="Meng A."/>
            <person name="Brown T."/>
            <person name="Cohen L."/>
        </authorList>
    </citation>
    <scope>NUCLEOTIDE SEQUENCE</scope>
    <source>
        <strain evidence="2">CCMP826</strain>
    </source>
</reference>
<evidence type="ECO:0000259" key="1">
    <source>
        <dbReference type="Pfam" id="PF07059"/>
    </source>
</evidence>
<dbReference type="EMBL" id="HBGV01014857">
    <property type="protein sequence ID" value="CAD9507026.1"/>
    <property type="molecule type" value="Transcribed_RNA"/>
</dbReference>
<dbReference type="AlphaFoldDB" id="A0A7S2MX10"/>
<sequence>MSAEAMYAFTSMPEDCDDTLEHSYMGVDASTFHLRVGPNYKKKKTKAPSGSALYELVSMDFIQAETFLKDAKDAIELPSIPGVTDVETGNEFVPPMLVVNSWLPTKDHGPLSNGKLEKPSYICVIVFAIEQWVVEELKDIDNASPAVKLLAEWCREAETNVEFRGRFKAIGLVEEMEKMGIPGFITQYNGKPTLITKSGNFTRHEKYIEMAINVHLWAYVARKGMLTLLPSFAKLLINVGFTIEGRSDMELPEVLLGGCRFIRLDPAKAKVDGVHDHDECNGKEDGNAENVGVADLSINEDLDKKLAAAE</sequence>
<dbReference type="InterPro" id="IPR009769">
    <property type="entry name" value="EDR2_C"/>
</dbReference>
<feature type="domain" description="Protein ENHANCED DISEASE RESISTANCE 2 C-terminal" evidence="1">
    <location>
        <begin position="27"/>
        <end position="265"/>
    </location>
</feature>
<gene>
    <name evidence="2" type="ORF">HTAM1171_LOCUS9158</name>
</gene>
<organism evidence="2">
    <name type="scientific">Helicotheca tamesis</name>
    <dbReference type="NCBI Taxonomy" id="374047"/>
    <lineage>
        <taxon>Eukaryota</taxon>
        <taxon>Sar</taxon>
        <taxon>Stramenopiles</taxon>
        <taxon>Ochrophyta</taxon>
        <taxon>Bacillariophyta</taxon>
        <taxon>Mediophyceae</taxon>
        <taxon>Lithodesmiophycidae</taxon>
        <taxon>Lithodesmiales</taxon>
        <taxon>Lithodesmiaceae</taxon>
        <taxon>Helicotheca</taxon>
    </lineage>
</organism>
<evidence type="ECO:0000313" key="2">
    <source>
        <dbReference type="EMBL" id="CAD9507026.1"/>
    </source>
</evidence>
<dbReference type="Pfam" id="PF07059">
    <property type="entry name" value="EDR2_C"/>
    <property type="match status" value="1"/>
</dbReference>